<comment type="similarity">
    <text evidence="3 4">Belongs to the glutamine synthetase family.</text>
</comment>
<evidence type="ECO:0000313" key="6">
    <source>
        <dbReference type="EMBL" id="RKF15308.1"/>
    </source>
</evidence>
<dbReference type="Gene3D" id="3.10.20.70">
    <property type="entry name" value="Glutamine synthetase, N-terminal domain"/>
    <property type="match status" value="1"/>
</dbReference>
<dbReference type="SUPFAM" id="SSF55931">
    <property type="entry name" value="Glutamine synthetase/guanido kinase"/>
    <property type="match status" value="1"/>
</dbReference>
<dbReference type="EMBL" id="RAPE01000002">
    <property type="protein sequence ID" value="RKF15308.1"/>
    <property type="molecule type" value="Genomic_DNA"/>
</dbReference>
<dbReference type="InterPro" id="IPR036651">
    <property type="entry name" value="Gln_synt_N_sf"/>
</dbReference>
<evidence type="ECO:0000259" key="5">
    <source>
        <dbReference type="PROSITE" id="PS51987"/>
    </source>
</evidence>
<dbReference type="SMART" id="SM01230">
    <property type="entry name" value="Gln-synt_C"/>
    <property type="match status" value="1"/>
</dbReference>
<dbReference type="PANTHER" id="PTHR43785:SF12">
    <property type="entry name" value="TYPE-1 GLUTAMINE SYNTHETASE 2"/>
    <property type="match status" value="1"/>
</dbReference>
<evidence type="ECO:0000256" key="3">
    <source>
        <dbReference type="PROSITE-ProRule" id="PRU01331"/>
    </source>
</evidence>
<dbReference type="Gene3D" id="3.30.590.10">
    <property type="entry name" value="Glutamine synthetase/guanido kinase, catalytic domain"/>
    <property type="match status" value="1"/>
</dbReference>
<dbReference type="Proteomes" id="UP000281128">
    <property type="component" value="Unassembled WGS sequence"/>
</dbReference>
<accession>A0A3A8AVX0</accession>
<keyword evidence="7" id="KW-1185">Reference proteome</keyword>
<keyword evidence="2" id="KW-0436">Ligase</keyword>
<dbReference type="Pfam" id="PF00120">
    <property type="entry name" value="Gln-synt_C"/>
    <property type="match status" value="1"/>
</dbReference>
<evidence type="ECO:0000256" key="2">
    <source>
        <dbReference type="ARBA" id="ARBA00022598"/>
    </source>
</evidence>
<organism evidence="6 7">
    <name type="scientific">Roseovarius spongiae</name>
    <dbReference type="NCBI Taxonomy" id="2320272"/>
    <lineage>
        <taxon>Bacteria</taxon>
        <taxon>Pseudomonadati</taxon>
        <taxon>Pseudomonadota</taxon>
        <taxon>Alphaproteobacteria</taxon>
        <taxon>Rhodobacterales</taxon>
        <taxon>Roseobacteraceae</taxon>
        <taxon>Roseovarius</taxon>
    </lineage>
</organism>
<feature type="domain" description="GS catalytic" evidence="5">
    <location>
        <begin position="109"/>
        <end position="445"/>
    </location>
</feature>
<name>A0A3A8AVX0_9RHOB</name>
<protein>
    <submittedName>
        <fullName evidence="6">Glutamine synthetase</fullName>
    </submittedName>
</protein>
<evidence type="ECO:0000313" key="7">
    <source>
        <dbReference type="Proteomes" id="UP000281128"/>
    </source>
</evidence>
<sequence length="445" mass="48927">MKDEVTTTDSQARDDFVMLGYVDFDGLIRGKYVSASKFASIKEKGSVFCSVVLGWDSRDELFDNAYTGWFNGFPDDAVRMVPETRRTLPGDGRDFYLLEFTGDGRDLCPRNLAGRMVARAAEAGFTVRSGFEYEFFVFRESPRSAMEKGYRDLTPLSPTTGGYSVLRTVTNRDLFSGLMGLAHDLGTPLEAIHPEAGEGAMEFALAPSEGIEAADRAAIFKTFSKAWGQEHDLLLCYMAKPITGLPGCGGHYHLSLMRDGAPAFWSEEAPDNLSQTARHFIGGQQKYMPELLALISPTINAFTRLAPGFWAPTGATWGFDNRTCSLRVVGDAAKSLRVEHRPAAADANPYLVQAAALASGLAGIEEGIEPTEPTRDNAYEADMPEALKFPSSLAEAAARLRGSRMARDWFGSRFVDQFATSREAEQAACRAAVSDWELHRYFEMI</sequence>
<comment type="caution">
    <text evidence="6">The sequence shown here is derived from an EMBL/GenBank/DDBJ whole genome shotgun (WGS) entry which is preliminary data.</text>
</comment>
<comment type="cofactor">
    <cofactor evidence="1">
        <name>Mg(2+)</name>
        <dbReference type="ChEBI" id="CHEBI:18420"/>
    </cofactor>
</comment>
<dbReference type="GO" id="GO:0004356">
    <property type="term" value="F:glutamine synthetase activity"/>
    <property type="evidence" value="ECO:0007669"/>
    <property type="project" value="InterPro"/>
</dbReference>
<dbReference type="PANTHER" id="PTHR43785">
    <property type="entry name" value="GAMMA-GLUTAMYLPUTRESCINE SYNTHETASE"/>
    <property type="match status" value="1"/>
</dbReference>
<dbReference type="InterPro" id="IPR014746">
    <property type="entry name" value="Gln_synth/guanido_kin_cat_dom"/>
</dbReference>
<dbReference type="RefSeq" id="WP_121166643.1">
    <property type="nucleotide sequence ID" value="NZ_RAPE01000002.1"/>
</dbReference>
<gene>
    <name evidence="6" type="ORF">D6850_10810</name>
</gene>
<dbReference type="AlphaFoldDB" id="A0A3A8AVX0"/>
<dbReference type="OrthoDB" id="9807095at2"/>
<dbReference type="PROSITE" id="PS51987">
    <property type="entry name" value="GS_CATALYTIC"/>
    <property type="match status" value="1"/>
</dbReference>
<reference evidence="6 7" key="1">
    <citation type="submission" date="2018-09" db="EMBL/GenBank/DDBJ databases">
        <title>Roseovarius spongiae sp. nov., isolated from a marine sponge.</title>
        <authorList>
            <person name="Zhuang L."/>
            <person name="Luo L."/>
        </authorList>
    </citation>
    <scope>NUCLEOTIDE SEQUENCE [LARGE SCALE GENOMIC DNA]</scope>
    <source>
        <strain evidence="6 7">HN-E21</strain>
    </source>
</reference>
<proteinExistence type="inferred from homology"/>
<evidence type="ECO:0000256" key="4">
    <source>
        <dbReference type="RuleBase" id="RU000384"/>
    </source>
</evidence>
<dbReference type="InterPro" id="IPR008146">
    <property type="entry name" value="Gln_synth_cat_dom"/>
</dbReference>
<dbReference type="GO" id="GO:0006542">
    <property type="term" value="P:glutamine biosynthetic process"/>
    <property type="evidence" value="ECO:0007669"/>
    <property type="project" value="InterPro"/>
</dbReference>
<evidence type="ECO:0000256" key="1">
    <source>
        <dbReference type="ARBA" id="ARBA00001946"/>
    </source>
</evidence>